<sequence>MKKSMLLAEYLNYVNEDSEAIGHGKKVFQEALNLLKDHYAVTCTSSDAYRPEGWRGKYRSISAISQSKKGLQLNIEVFKNIHRIFINSSEDILWFTNVEWRLLAYLALRPKKSKVMLTIYRDIIKDLTESSSKTKWLKLALVRRGLQRTDLVIVTNKNLNLSSKQVFLPDYYYSEQYQQYYTTNKSERILCLGSMRASKDLRGVVRHFSGTDIPVYIVGSFADKNELTFLRENSNDNIRIEDRVVPYDEYYRLIANSRFTIMPYDMRNYEAATSGILQESIFLDAIPIAPMKLLDFNSVSGIGYDQLSDLPMTYQDLIAESDGVDNSKDEFSMEIILNRILTQIESF</sequence>
<name>A0A844BKZ6_9LACT</name>
<organism evidence="1 2">
    <name type="scientific">Fundicoccus ignavus</name>
    <dbReference type="NCBI Taxonomy" id="2664442"/>
    <lineage>
        <taxon>Bacteria</taxon>
        <taxon>Bacillati</taxon>
        <taxon>Bacillota</taxon>
        <taxon>Bacilli</taxon>
        <taxon>Lactobacillales</taxon>
        <taxon>Aerococcaceae</taxon>
        <taxon>Fundicoccus</taxon>
    </lineage>
</organism>
<gene>
    <name evidence="1" type="ORF">GIY11_02135</name>
</gene>
<protein>
    <recommendedName>
        <fullName evidence="3">Glycosyltransferase</fullName>
    </recommendedName>
</protein>
<reference evidence="1 2" key="1">
    <citation type="submission" date="2019-11" db="EMBL/GenBank/DDBJ databases">
        <title>Characterisation of Fundicoccus ignavus gen. nov. sp. nov., a novel genus of the family Aerococcaceae isolated from bulk tank milk.</title>
        <authorList>
            <person name="Siebert A."/>
            <person name="Huptas C."/>
            <person name="Wenning M."/>
            <person name="Scherer S."/>
            <person name="Doll E.V."/>
        </authorList>
    </citation>
    <scope>NUCLEOTIDE SEQUENCE [LARGE SCALE GENOMIC DNA]</scope>
    <source>
        <strain evidence="1 2">DSM 109653</strain>
    </source>
</reference>
<dbReference type="AlphaFoldDB" id="A0A844BKZ6"/>
<evidence type="ECO:0008006" key="3">
    <source>
        <dbReference type="Google" id="ProtNLM"/>
    </source>
</evidence>
<accession>A0A844BKZ6</accession>
<evidence type="ECO:0000313" key="1">
    <source>
        <dbReference type="EMBL" id="MRI80828.1"/>
    </source>
</evidence>
<dbReference type="RefSeq" id="WP_153861309.1">
    <property type="nucleotide sequence ID" value="NZ_WJQR01000002.1"/>
</dbReference>
<dbReference type="EMBL" id="WJQR01000002">
    <property type="protein sequence ID" value="MRI80828.1"/>
    <property type="molecule type" value="Genomic_DNA"/>
</dbReference>
<evidence type="ECO:0000313" key="2">
    <source>
        <dbReference type="Proteomes" id="UP000469870"/>
    </source>
</evidence>
<comment type="caution">
    <text evidence="1">The sequence shown here is derived from an EMBL/GenBank/DDBJ whole genome shotgun (WGS) entry which is preliminary data.</text>
</comment>
<dbReference type="Proteomes" id="UP000469870">
    <property type="component" value="Unassembled WGS sequence"/>
</dbReference>
<dbReference type="Gene3D" id="3.40.50.2000">
    <property type="entry name" value="Glycogen Phosphorylase B"/>
    <property type="match status" value="1"/>
</dbReference>
<proteinExistence type="predicted"/>
<dbReference type="SUPFAM" id="SSF53756">
    <property type="entry name" value="UDP-Glycosyltransferase/glycogen phosphorylase"/>
    <property type="match status" value="1"/>
</dbReference>